<dbReference type="Pfam" id="PF20209">
    <property type="entry name" value="DUF6570"/>
    <property type="match status" value="1"/>
</dbReference>
<dbReference type="RefSeq" id="XP_008621450.1">
    <property type="nucleotide sequence ID" value="XM_008623228.1"/>
</dbReference>
<keyword evidence="3" id="KW-1185">Reference proteome</keyword>
<dbReference type="InterPro" id="IPR046700">
    <property type="entry name" value="DUF6570"/>
</dbReference>
<name>T0PVS4_SAPDV</name>
<dbReference type="OMA" id="HEKCDET"/>
<dbReference type="GeneID" id="19957722"/>
<evidence type="ECO:0000313" key="2">
    <source>
        <dbReference type="EMBL" id="EQC25125.1"/>
    </source>
</evidence>
<reference evidence="2 3" key="1">
    <citation type="submission" date="2012-04" db="EMBL/GenBank/DDBJ databases">
        <title>The Genome Sequence of Saprolegnia declina VS20.</title>
        <authorList>
            <consortium name="The Broad Institute Genome Sequencing Platform"/>
            <person name="Russ C."/>
            <person name="Nusbaum C."/>
            <person name="Tyler B."/>
            <person name="van West P."/>
            <person name="Dieguez-Uribeondo J."/>
            <person name="de Bruijn I."/>
            <person name="Tripathy S."/>
            <person name="Jiang R."/>
            <person name="Young S.K."/>
            <person name="Zeng Q."/>
            <person name="Gargeya S."/>
            <person name="Fitzgerald M."/>
            <person name="Haas B."/>
            <person name="Abouelleil A."/>
            <person name="Alvarado L."/>
            <person name="Arachchi H.M."/>
            <person name="Berlin A."/>
            <person name="Chapman S.B."/>
            <person name="Goldberg J."/>
            <person name="Griggs A."/>
            <person name="Gujja S."/>
            <person name="Hansen M."/>
            <person name="Howarth C."/>
            <person name="Imamovic A."/>
            <person name="Larimer J."/>
            <person name="McCowen C."/>
            <person name="Montmayeur A."/>
            <person name="Murphy C."/>
            <person name="Neiman D."/>
            <person name="Pearson M."/>
            <person name="Priest M."/>
            <person name="Roberts A."/>
            <person name="Saif S."/>
            <person name="Shea T."/>
            <person name="Sisk P."/>
            <person name="Sykes S."/>
            <person name="Wortman J."/>
            <person name="Nusbaum C."/>
            <person name="Birren B."/>
        </authorList>
    </citation>
    <scope>NUCLEOTIDE SEQUENCE [LARGE SCALE GENOMIC DNA]</scope>
    <source>
        <strain evidence="2 3">VS20</strain>
    </source>
</reference>
<dbReference type="VEuPathDB" id="FungiDB:SDRG_16995"/>
<proteinExistence type="predicted"/>
<evidence type="ECO:0000313" key="3">
    <source>
        <dbReference type="Proteomes" id="UP000030762"/>
    </source>
</evidence>
<dbReference type="OrthoDB" id="29223at4764"/>
<organism evidence="2 3">
    <name type="scientific">Saprolegnia diclina (strain VS20)</name>
    <dbReference type="NCBI Taxonomy" id="1156394"/>
    <lineage>
        <taxon>Eukaryota</taxon>
        <taxon>Sar</taxon>
        <taxon>Stramenopiles</taxon>
        <taxon>Oomycota</taxon>
        <taxon>Saprolegniomycetes</taxon>
        <taxon>Saprolegniales</taxon>
        <taxon>Saprolegniaceae</taxon>
        <taxon>Saprolegnia</taxon>
    </lineage>
</organism>
<evidence type="ECO:0000259" key="1">
    <source>
        <dbReference type="Pfam" id="PF20209"/>
    </source>
</evidence>
<dbReference type="EMBL" id="JH767306">
    <property type="protein sequence ID" value="EQC25125.1"/>
    <property type="molecule type" value="Genomic_DNA"/>
</dbReference>
<dbReference type="Proteomes" id="UP000030762">
    <property type="component" value="Unassembled WGS sequence"/>
</dbReference>
<dbReference type="AlphaFoldDB" id="T0PVS4"/>
<accession>T0PVS4</accession>
<protein>
    <recommendedName>
        <fullName evidence="1">DUF6570 domain-containing protein</fullName>
    </recommendedName>
</protein>
<feature type="domain" description="DUF6570" evidence="1">
    <location>
        <begin position="82"/>
        <end position="204"/>
    </location>
</feature>
<sequence length="248" mass="27457">MPDPGASLHIVDAGPVEHLPTVFRLDDFQVARLPRDSKLVSEVVSVLRVDGVHYHLNSSLVPDKSNVVLCSTCAKDPTAGSHSIAKGYDYGRCETLPKISDATLRAITAARAHHINLLVRQHHATAHCICFFADGPIQVAKILPEVTDGRRFHVTYVGPHEKCDETLNSIREHHEIVADTASRYLHVWKGVGHPGYVDVTIDDSTEMRNRMTAETDAIEREVIINDDQDVIALKEYLDDNVDVVDGDD</sequence>
<dbReference type="InParanoid" id="T0PVS4"/>
<gene>
    <name evidence="2" type="ORF">SDRG_16995</name>
</gene>